<keyword evidence="11" id="KW-0811">Translocation</keyword>
<dbReference type="Proteomes" id="UP001500713">
    <property type="component" value="Unassembled WGS sequence"/>
</dbReference>
<keyword evidence="9" id="KW-0653">Protein transport</keyword>
<comment type="subunit">
    <text evidence="4">Part of the SecDF-YidC-YajC translocase complex. The SecDF-YidC-YajC translocase forms a supercomplex with SecYEG, called the holo-translocon (HTL).</text>
</comment>
<evidence type="ECO:0000256" key="7">
    <source>
        <dbReference type="ARBA" id="ARBA00022475"/>
    </source>
</evidence>
<proteinExistence type="inferred from homology"/>
<comment type="subcellular location">
    <subcellularLocation>
        <location evidence="2">Cell membrane</location>
        <topology evidence="2">Single-pass membrane protein</topology>
    </subcellularLocation>
</comment>
<reference evidence="14 15" key="1">
    <citation type="journal article" date="2019" name="Int. J. Syst. Evol. Microbiol.">
        <title>The Global Catalogue of Microorganisms (GCM) 10K type strain sequencing project: providing services to taxonomists for standard genome sequencing and annotation.</title>
        <authorList>
            <consortium name="The Broad Institute Genomics Platform"/>
            <consortium name="The Broad Institute Genome Sequencing Center for Infectious Disease"/>
            <person name="Wu L."/>
            <person name="Ma J."/>
        </authorList>
    </citation>
    <scope>NUCLEOTIDE SEQUENCE [LARGE SCALE GENOMIC DNA]</scope>
    <source>
        <strain evidence="14 15">JCM 14162</strain>
    </source>
</reference>
<comment type="caution">
    <text evidence="14">The sequence shown here is derived from an EMBL/GenBank/DDBJ whole genome shotgun (WGS) entry which is preliminary data.</text>
</comment>
<dbReference type="SMART" id="SM01323">
    <property type="entry name" value="YajC"/>
    <property type="match status" value="1"/>
</dbReference>
<feature type="transmembrane region" description="Helical" evidence="13">
    <location>
        <begin position="15"/>
        <end position="36"/>
    </location>
</feature>
<evidence type="ECO:0000256" key="4">
    <source>
        <dbReference type="ARBA" id="ARBA00011718"/>
    </source>
</evidence>
<evidence type="ECO:0000256" key="6">
    <source>
        <dbReference type="ARBA" id="ARBA00022448"/>
    </source>
</evidence>
<protein>
    <recommendedName>
        <fullName evidence="5">Sec translocon accessory complex subunit YajC</fullName>
    </recommendedName>
</protein>
<evidence type="ECO:0000256" key="12">
    <source>
        <dbReference type="ARBA" id="ARBA00023136"/>
    </source>
</evidence>
<dbReference type="NCBIfam" id="TIGR00739">
    <property type="entry name" value="yajC"/>
    <property type="match status" value="1"/>
</dbReference>
<organism evidence="14 15">
    <name type="scientific">Parasphingorhabdus litoris</name>
    <dbReference type="NCBI Taxonomy" id="394733"/>
    <lineage>
        <taxon>Bacteria</taxon>
        <taxon>Pseudomonadati</taxon>
        <taxon>Pseudomonadota</taxon>
        <taxon>Alphaproteobacteria</taxon>
        <taxon>Sphingomonadales</taxon>
        <taxon>Sphingomonadaceae</taxon>
        <taxon>Parasphingorhabdus</taxon>
    </lineage>
</organism>
<evidence type="ECO:0000256" key="10">
    <source>
        <dbReference type="ARBA" id="ARBA00022989"/>
    </source>
</evidence>
<keyword evidence="12 13" id="KW-0472">Membrane</keyword>
<evidence type="ECO:0000256" key="1">
    <source>
        <dbReference type="ARBA" id="ARBA00002061"/>
    </source>
</evidence>
<dbReference type="EMBL" id="BAAAEM010000002">
    <property type="protein sequence ID" value="GAA0467064.1"/>
    <property type="molecule type" value="Genomic_DNA"/>
</dbReference>
<dbReference type="PRINTS" id="PR01853">
    <property type="entry name" value="YAJCTRNLCASE"/>
</dbReference>
<dbReference type="InterPro" id="IPR003849">
    <property type="entry name" value="Preprotein_translocase_YajC"/>
</dbReference>
<evidence type="ECO:0000256" key="8">
    <source>
        <dbReference type="ARBA" id="ARBA00022692"/>
    </source>
</evidence>
<dbReference type="PANTHER" id="PTHR33909">
    <property type="entry name" value="SEC TRANSLOCON ACCESSORY COMPLEX SUBUNIT YAJC"/>
    <property type="match status" value="1"/>
</dbReference>
<evidence type="ECO:0000256" key="11">
    <source>
        <dbReference type="ARBA" id="ARBA00023010"/>
    </source>
</evidence>
<name>A0ABN1A420_9SPHN</name>
<evidence type="ECO:0000256" key="13">
    <source>
        <dbReference type="SAM" id="Phobius"/>
    </source>
</evidence>
<dbReference type="Pfam" id="PF02699">
    <property type="entry name" value="YajC"/>
    <property type="match status" value="1"/>
</dbReference>
<keyword evidence="7" id="KW-1003">Cell membrane</keyword>
<accession>A0ABN1A420</accession>
<keyword evidence="10 13" id="KW-1133">Transmembrane helix</keyword>
<evidence type="ECO:0000313" key="14">
    <source>
        <dbReference type="EMBL" id="GAA0467064.1"/>
    </source>
</evidence>
<evidence type="ECO:0000256" key="3">
    <source>
        <dbReference type="ARBA" id="ARBA00006742"/>
    </source>
</evidence>
<evidence type="ECO:0000256" key="5">
    <source>
        <dbReference type="ARBA" id="ARBA00014962"/>
    </source>
</evidence>
<dbReference type="RefSeq" id="WP_229953980.1">
    <property type="nucleotide sequence ID" value="NZ_BAAAEM010000002.1"/>
</dbReference>
<gene>
    <name evidence="14" type="primary">yajC</name>
    <name evidence="14" type="ORF">GCM10009096_04750</name>
</gene>
<comment type="similarity">
    <text evidence="3">Belongs to the YajC family.</text>
</comment>
<keyword evidence="15" id="KW-1185">Reference proteome</keyword>
<sequence length="109" mass="11534">MTSLLISAQAASGGAGGFLVSIMPLVLIFAVFYFLLIRPQQKKMKEHQGKIAAVQKNDEVITGGGLVGKAMKVDDEYVEVEIAKGIRVKAVKATLSDVMPRGSGKAAND</sequence>
<evidence type="ECO:0000256" key="2">
    <source>
        <dbReference type="ARBA" id="ARBA00004162"/>
    </source>
</evidence>
<keyword evidence="8 13" id="KW-0812">Transmembrane</keyword>
<keyword evidence="6" id="KW-0813">Transport</keyword>
<evidence type="ECO:0000256" key="9">
    <source>
        <dbReference type="ARBA" id="ARBA00022927"/>
    </source>
</evidence>
<dbReference type="PANTHER" id="PTHR33909:SF1">
    <property type="entry name" value="SEC TRANSLOCON ACCESSORY COMPLEX SUBUNIT YAJC"/>
    <property type="match status" value="1"/>
</dbReference>
<comment type="function">
    <text evidence="1">The SecYEG-SecDF-YajC-YidC holo-translocon (HTL) protein secretase/insertase is a supercomplex required for protein secretion, insertion of proteins into membranes, and assembly of membrane protein complexes. While the SecYEG complex is essential for assembly of a number of proteins and complexes, the SecDF-YajC-YidC subcomplex facilitates these functions.</text>
</comment>
<evidence type="ECO:0000313" key="15">
    <source>
        <dbReference type="Proteomes" id="UP001500713"/>
    </source>
</evidence>